<comment type="caution">
    <text evidence="2">The sequence shown here is derived from an EMBL/GenBank/DDBJ whole genome shotgun (WGS) entry which is preliminary data.</text>
</comment>
<feature type="region of interest" description="Disordered" evidence="1">
    <location>
        <begin position="53"/>
        <end position="124"/>
    </location>
</feature>
<proteinExistence type="predicted"/>
<dbReference type="EMBL" id="JAUCMV010000003">
    <property type="protein sequence ID" value="KAK0411261.1"/>
    <property type="molecule type" value="Genomic_DNA"/>
</dbReference>
<dbReference type="AlphaFoldDB" id="A0AA39HSI5"/>
<reference evidence="2" key="1">
    <citation type="submission" date="2023-06" db="EMBL/GenBank/DDBJ databases">
        <title>Genomic analysis of the entomopathogenic nematode Steinernema hermaphroditum.</title>
        <authorList>
            <person name="Schwarz E.M."/>
            <person name="Heppert J.K."/>
            <person name="Baniya A."/>
            <person name="Schwartz H.T."/>
            <person name="Tan C.-H."/>
            <person name="Antoshechkin I."/>
            <person name="Sternberg P.W."/>
            <person name="Goodrich-Blair H."/>
            <person name="Dillman A.R."/>
        </authorList>
    </citation>
    <scope>NUCLEOTIDE SEQUENCE</scope>
    <source>
        <strain evidence="2">PS9179</strain>
        <tissue evidence="2">Whole animal</tissue>
    </source>
</reference>
<dbReference type="Proteomes" id="UP001175271">
    <property type="component" value="Unassembled WGS sequence"/>
</dbReference>
<evidence type="ECO:0000313" key="3">
    <source>
        <dbReference type="Proteomes" id="UP001175271"/>
    </source>
</evidence>
<evidence type="ECO:0000256" key="1">
    <source>
        <dbReference type="SAM" id="MobiDB-lite"/>
    </source>
</evidence>
<keyword evidence="3" id="KW-1185">Reference proteome</keyword>
<organism evidence="2 3">
    <name type="scientific">Steinernema hermaphroditum</name>
    <dbReference type="NCBI Taxonomy" id="289476"/>
    <lineage>
        <taxon>Eukaryota</taxon>
        <taxon>Metazoa</taxon>
        <taxon>Ecdysozoa</taxon>
        <taxon>Nematoda</taxon>
        <taxon>Chromadorea</taxon>
        <taxon>Rhabditida</taxon>
        <taxon>Tylenchina</taxon>
        <taxon>Panagrolaimomorpha</taxon>
        <taxon>Strongyloidoidea</taxon>
        <taxon>Steinernematidae</taxon>
        <taxon>Steinernema</taxon>
    </lineage>
</organism>
<evidence type="ECO:0000313" key="2">
    <source>
        <dbReference type="EMBL" id="KAK0411261.1"/>
    </source>
</evidence>
<feature type="compositionally biased region" description="Low complexity" evidence="1">
    <location>
        <begin position="64"/>
        <end position="76"/>
    </location>
</feature>
<sequence length="124" mass="13126">MDARAGDVDPLSTADAMLCEGHLTYLAARLPSQGDVERESDDRTVVVARDVRCRGADRSRRRSAGSSSTPPTTSAGEARGGTDFDSVAGDQGVEMAGAEDIRRKDALSTRRLDSIDDLRGDEAG</sequence>
<accession>A0AA39HSI5</accession>
<feature type="compositionally biased region" description="Basic and acidic residues" evidence="1">
    <location>
        <begin position="99"/>
        <end position="124"/>
    </location>
</feature>
<gene>
    <name evidence="2" type="ORF">QR680_005566</name>
</gene>
<protein>
    <submittedName>
        <fullName evidence="2">Uncharacterized protein</fullName>
    </submittedName>
</protein>
<name>A0AA39HSI5_9BILA</name>